<dbReference type="InterPro" id="IPR013083">
    <property type="entry name" value="Znf_RING/FYVE/PHD"/>
</dbReference>
<evidence type="ECO:0000256" key="13">
    <source>
        <dbReference type="ARBA" id="ARBA00024209"/>
    </source>
</evidence>
<evidence type="ECO:0000256" key="8">
    <source>
        <dbReference type="ARBA" id="ARBA00022771"/>
    </source>
</evidence>
<evidence type="ECO:0000256" key="4">
    <source>
        <dbReference type="ARBA" id="ARBA00012483"/>
    </source>
</evidence>
<comment type="pathway">
    <text evidence="3">Protein modification; protein ubiquitination.</text>
</comment>
<feature type="compositionally biased region" description="Polar residues" evidence="15">
    <location>
        <begin position="194"/>
        <end position="213"/>
    </location>
</feature>
<keyword evidence="8 14" id="KW-0863">Zinc-finger</keyword>
<evidence type="ECO:0000313" key="20">
    <source>
        <dbReference type="Proteomes" id="UP000187609"/>
    </source>
</evidence>
<dbReference type="Gene3D" id="3.30.40.10">
    <property type="entry name" value="Zinc/RING finger domain, C3HC4 (zinc finger)"/>
    <property type="match status" value="1"/>
</dbReference>
<comment type="catalytic activity">
    <reaction evidence="1">
        <text>S-ubiquitinyl-[E2 ubiquitin-conjugating enzyme]-L-cysteine + [acceptor protein]-L-lysine = [E2 ubiquitin-conjugating enzyme]-L-cysteine + N(6)-ubiquitinyl-[acceptor protein]-L-lysine.</text>
        <dbReference type="EC" id="2.3.2.27"/>
    </reaction>
</comment>
<dbReference type="GO" id="GO:0061630">
    <property type="term" value="F:ubiquitin protein ligase activity"/>
    <property type="evidence" value="ECO:0007669"/>
    <property type="project" value="UniProtKB-EC"/>
</dbReference>
<evidence type="ECO:0000256" key="14">
    <source>
        <dbReference type="PROSITE-ProRule" id="PRU00175"/>
    </source>
</evidence>
<evidence type="ECO:0000259" key="18">
    <source>
        <dbReference type="PROSITE" id="PS50089"/>
    </source>
</evidence>
<dbReference type="InterPro" id="IPR001841">
    <property type="entry name" value="Znf_RING"/>
</dbReference>
<keyword evidence="11 16" id="KW-1133">Transmembrane helix</keyword>
<feature type="region of interest" description="Disordered" evidence="15">
    <location>
        <begin position="378"/>
        <end position="451"/>
    </location>
</feature>
<dbReference type="KEGG" id="nau:109219792"/>
<evidence type="ECO:0000256" key="2">
    <source>
        <dbReference type="ARBA" id="ARBA00004167"/>
    </source>
</evidence>
<evidence type="ECO:0000256" key="15">
    <source>
        <dbReference type="SAM" id="MobiDB-lite"/>
    </source>
</evidence>
<dbReference type="AlphaFoldDB" id="A0A1J6KD34"/>
<dbReference type="EC" id="2.3.2.27" evidence="4"/>
<keyword evidence="10" id="KW-0862">Zinc</keyword>
<feature type="compositionally biased region" description="Low complexity" evidence="15">
    <location>
        <begin position="412"/>
        <end position="427"/>
    </location>
</feature>
<dbReference type="EMBL" id="MJEQ01004966">
    <property type="protein sequence ID" value="OIT20731.1"/>
    <property type="molecule type" value="Genomic_DNA"/>
</dbReference>
<reference evidence="19" key="1">
    <citation type="submission" date="2016-11" db="EMBL/GenBank/DDBJ databases">
        <title>The genome of Nicotiana attenuata.</title>
        <authorList>
            <person name="Xu S."/>
            <person name="Brockmoeller T."/>
            <person name="Gaquerel E."/>
            <person name="Navarro A."/>
            <person name="Kuhl H."/>
            <person name="Gase K."/>
            <person name="Ling Z."/>
            <person name="Zhou W."/>
            <person name="Kreitzer C."/>
            <person name="Stanke M."/>
            <person name="Tang H."/>
            <person name="Lyons E."/>
            <person name="Pandey P."/>
            <person name="Pandey S.P."/>
            <person name="Timmermann B."/>
            <person name="Baldwin I.T."/>
        </authorList>
    </citation>
    <scope>NUCLEOTIDE SEQUENCE [LARGE SCALE GENOMIC DNA]</scope>
    <source>
        <strain evidence="19">UT</strain>
    </source>
</reference>
<dbReference type="GO" id="GO:0008270">
    <property type="term" value="F:zinc ion binding"/>
    <property type="evidence" value="ECO:0007669"/>
    <property type="project" value="UniProtKB-KW"/>
</dbReference>
<proteinExistence type="inferred from homology"/>
<keyword evidence="20" id="KW-1185">Reference proteome</keyword>
<dbReference type="OrthoDB" id="8062037at2759"/>
<evidence type="ECO:0000256" key="12">
    <source>
        <dbReference type="ARBA" id="ARBA00023136"/>
    </source>
</evidence>
<dbReference type="SMR" id="A0A1J6KD34"/>
<dbReference type="FunFam" id="3.30.40.10:FF:000187">
    <property type="entry name" value="E3 ubiquitin-protein ligase ATL6"/>
    <property type="match status" value="1"/>
</dbReference>
<dbReference type="PROSITE" id="PS50089">
    <property type="entry name" value="ZF_RING_2"/>
    <property type="match status" value="1"/>
</dbReference>
<feature type="transmembrane region" description="Helical" evidence="16">
    <location>
        <begin position="36"/>
        <end position="59"/>
    </location>
</feature>
<dbReference type="GeneID" id="109219792"/>
<gene>
    <name evidence="19" type="primary">ATL37</name>
    <name evidence="19" type="ORF">A4A49_36900</name>
</gene>
<dbReference type="GO" id="GO:0016020">
    <property type="term" value="C:membrane"/>
    <property type="evidence" value="ECO:0007669"/>
    <property type="project" value="UniProtKB-SubCell"/>
</dbReference>
<evidence type="ECO:0000256" key="3">
    <source>
        <dbReference type="ARBA" id="ARBA00004906"/>
    </source>
</evidence>
<evidence type="ECO:0000256" key="9">
    <source>
        <dbReference type="ARBA" id="ARBA00022786"/>
    </source>
</evidence>
<keyword evidence="5" id="KW-0808">Transferase</keyword>
<protein>
    <recommendedName>
        <fullName evidence="4">RING-type E3 ubiquitin transferase</fullName>
        <ecNumber evidence="4">2.3.2.27</ecNumber>
    </recommendedName>
</protein>
<dbReference type="Gramene" id="OIT20731">
    <property type="protein sequence ID" value="OIT20731"/>
    <property type="gene ID" value="A4A49_36900"/>
</dbReference>
<dbReference type="OMA" id="PGQNCER"/>
<evidence type="ECO:0000256" key="11">
    <source>
        <dbReference type="ARBA" id="ARBA00022989"/>
    </source>
</evidence>
<accession>A0A1J6KD34</accession>
<dbReference type="PANTHER" id="PTHR14155">
    <property type="entry name" value="RING FINGER DOMAIN-CONTAINING"/>
    <property type="match status" value="1"/>
</dbReference>
<dbReference type="InterPro" id="IPR053238">
    <property type="entry name" value="RING-H2_zinc_finger"/>
</dbReference>
<feature type="chain" id="PRO_5013153960" description="RING-type E3 ubiquitin transferase" evidence="17">
    <location>
        <begin position="27"/>
        <end position="451"/>
    </location>
</feature>
<dbReference type="CDD" id="cd16461">
    <property type="entry name" value="RING-H2_EL5-like"/>
    <property type="match status" value="1"/>
</dbReference>
<evidence type="ECO:0000313" key="19">
    <source>
        <dbReference type="EMBL" id="OIT20731.1"/>
    </source>
</evidence>
<dbReference type="SMART" id="SM00184">
    <property type="entry name" value="RING"/>
    <property type="match status" value="1"/>
</dbReference>
<feature type="region of interest" description="Disordered" evidence="15">
    <location>
        <begin position="192"/>
        <end position="225"/>
    </location>
</feature>
<organism evidence="19 20">
    <name type="scientific">Nicotiana attenuata</name>
    <name type="common">Coyote tobacco</name>
    <dbReference type="NCBI Taxonomy" id="49451"/>
    <lineage>
        <taxon>Eukaryota</taxon>
        <taxon>Viridiplantae</taxon>
        <taxon>Streptophyta</taxon>
        <taxon>Embryophyta</taxon>
        <taxon>Tracheophyta</taxon>
        <taxon>Spermatophyta</taxon>
        <taxon>Magnoliopsida</taxon>
        <taxon>eudicotyledons</taxon>
        <taxon>Gunneridae</taxon>
        <taxon>Pentapetalae</taxon>
        <taxon>asterids</taxon>
        <taxon>lamiids</taxon>
        <taxon>Solanales</taxon>
        <taxon>Solanaceae</taxon>
        <taxon>Nicotianoideae</taxon>
        <taxon>Nicotianeae</taxon>
        <taxon>Nicotiana</taxon>
    </lineage>
</organism>
<feature type="signal peptide" evidence="17">
    <location>
        <begin position="1"/>
        <end position="26"/>
    </location>
</feature>
<evidence type="ECO:0000256" key="5">
    <source>
        <dbReference type="ARBA" id="ARBA00022679"/>
    </source>
</evidence>
<comment type="similarity">
    <text evidence="13">Belongs to the RING-type zinc finger family. ATL subfamily.</text>
</comment>
<dbReference type="SUPFAM" id="SSF57850">
    <property type="entry name" value="RING/U-box"/>
    <property type="match status" value="1"/>
</dbReference>
<dbReference type="Pfam" id="PF13639">
    <property type="entry name" value="zf-RING_2"/>
    <property type="match status" value="1"/>
</dbReference>
<evidence type="ECO:0000256" key="17">
    <source>
        <dbReference type="SAM" id="SignalP"/>
    </source>
</evidence>
<dbReference type="PANTHER" id="PTHR14155:SF630">
    <property type="entry name" value="E3 UBIQUITIN-PROTEIN LIGASE ATL6-LIKE"/>
    <property type="match status" value="1"/>
</dbReference>
<feature type="domain" description="RING-type" evidence="18">
    <location>
        <begin position="113"/>
        <end position="155"/>
    </location>
</feature>
<comment type="subcellular location">
    <subcellularLocation>
        <location evidence="2">Membrane</location>
        <topology evidence="2">Single-pass membrane protein</topology>
    </subcellularLocation>
</comment>
<evidence type="ECO:0000256" key="10">
    <source>
        <dbReference type="ARBA" id="ARBA00022833"/>
    </source>
</evidence>
<dbReference type="Proteomes" id="UP000187609">
    <property type="component" value="Unassembled WGS sequence"/>
</dbReference>
<keyword evidence="6 16" id="KW-0812">Transmembrane</keyword>
<evidence type="ECO:0000256" key="16">
    <source>
        <dbReference type="SAM" id="Phobius"/>
    </source>
</evidence>
<evidence type="ECO:0000256" key="6">
    <source>
        <dbReference type="ARBA" id="ARBA00022692"/>
    </source>
</evidence>
<keyword evidence="7" id="KW-0479">Metal-binding</keyword>
<evidence type="ECO:0000256" key="7">
    <source>
        <dbReference type="ARBA" id="ARBA00022723"/>
    </source>
</evidence>
<keyword evidence="9" id="KW-0833">Ubl conjugation pathway</keyword>
<evidence type="ECO:0000256" key="1">
    <source>
        <dbReference type="ARBA" id="ARBA00000900"/>
    </source>
</evidence>
<name>A0A1J6KD34_NICAT</name>
<sequence length="451" mass="50331">MKHRRNLFCFLLCLFYVMSETGTVSATRPLNSNVEISPTLAILLACLVLFLMAVIFIYIRRISPDSFDESMGFYFFRHRPVSRGLEPNIIETLPVFVYSDVKALNIGKSILECAVCLNEFEDEDTLRFLPNCCHVFHPECIDAWLAFRTTCPVCRANLKTKPAGKLQESIQETDDVESQNVSSVVSHPAPEEVINQSSQTSPVHSHTQNTARSKTPDFRHLAPKSTPRRPKIFGMFSRSYSTGHSLIQPGENCERFTLRLPDDVRKRLVYNGAVAFSPARNSTKGYRFETEEGRLSLSRASNGAVAFSPARNSTKGYRFETEEGRLSLSRASNGAVAFSPARNSTKGYRFETEEGRLSLSRASNGAVAFSPARSSTKGYRFEPADGRLSNLRLPTPPMFSRSGSSKDEKQPKNLLKSVKSVKSPLNLFCGTEKDDTGERSFTYLRSSSTSS</sequence>
<keyword evidence="12 16" id="KW-0472">Membrane</keyword>
<comment type="caution">
    <text evidence="19">The sequence shown here is derived from an EMBL/GenBank/DDBJ whole genome shotgun (WGS) entry which is preliminary data.</text>
</comment>
<keyword evidence="17" id="KW-0732">Signal</keyword>